<sequence length="265" mass="28104">MAKLKIIKGFERAKSALSRQATAEFPLISPALKQKLAQMFGTEDPEQAVAQIINEVRSKGDKALVGYASRIDGVELTSLEATTEQIANAYQEVDKELVSALKLAAERIRSFHTVQKDNIWREFAGVKASQLIRPLERVGVYAPGGNACYPSTVLMTAIPARVAGVGQVILATPPGAKGVISPPTLVAADIAQVDRIFCVGGAQAIAALAFGTETVPRVDKICGPGNIFVVLAKKMVYGVVDIDGLQGPSEVLIIADETANPEYCA</sequence>
<evidence type="ECO:0000313" key="6">
    <source>
        <dbReference type="EMBL" id="GAI16358.1"/>
    </source>
</evidence>
<evidence type="ECO:0000256" key="2">
    <source>
        <dbReference type="ARBA" id="ARBA00010178"/>
    </source>
</evidence>
<dbReference type="EMBL" id="BARV01006723">
    <property type="protein sequence ID" value="GAI16358.1"/>
    <property type="molecule type" value="Genomic_DNA"/>
</dbReference>
<name>X1LB79_9ZZZZ</name>
<evidence type="ECO:0008006" key="7">
    <source>
        <dbReference type="Google" id="ProtNLM"/>
    </source>
</evidence>
<dbReference type="GO" id="GO:0004399">
    <property type="term" value="F:histidinol dehydrogenase activity"/>
    <property type="evidence" value="ECO:0007669"/>
    <property type="project" value="TreeGrafter"/>
</dbReference>
<dbReference type="InterPro" id="IPR016161">
    <property type="entry name" value="Ald_DH/histidinol_DH"/>
</dbReference>
<comment type="cofactor">
    <cofactor evidence="1">
        <name>Zn(2+)</name>
        <dbReference type="ChEBI" id="CHEBI:29105"/>
    </cofactor>
</comment>
<keyword evidence="5" id="KW-0560">Oxidoreductase</keyword>
<dbReference type="GO" id="GO:0046872">
    <property type="term" value="F:metal ion binding"/>
    <property type="evidence" value="ECO:0007669"/>
    <property type="project" value="UniProtKB-KW"/>
</dbReference>
<dbReference type="GO" id="GO:0005829">
    <property type="term" value="C:cytosol"/>
    <property type="evidence" value="ECO:0007669"/>
    <property type="project" value="TreeGrafter"/>
</dbReference>
<dbReference type="Pfam" id="PF00815">
    <property type="entry name" value="Histidinol_dh"/>
    <property type="match status" value="1"/>
</dbReference>
<dbReference type="PRINTS" id="PR00083">
    <property type="entry name" value="HOLDHDRGNASE"/>
</dbReference>
<protein>
    <recommendedName>
        <fullName evidence="7">Histidinol dehydrogenase</fullName>
    </recommendedName>
</protein>
<dbReference type="PANTHER" id="PTHR21256">
    <property type="entry name" value="HISTIDINOL DEHYDROGENASE HDH"/>
    <property type="match status" value="1"/>
</dbReference>
<keyword evidence="3" id="KW-0479">Metal-binding</keyword>
<dbReference type="AlphaFoldDB" id="X1LB79"/>
<evidence type="ECO:0000256" key="4">
    <source>
        <dbReference type="ARBA" id="ARBA00022833"/>
    </source>
</evidence>
<keyword evidence="4" id="KW-0862">Zinc</keyword>
<gene>
    <name evidence="6" type="ORF">S06H3_13771</name>
</gene>
<dbReference type="NCBIfam" id="TIGR00069">
    <property type="entry name" value="hisD"/>
    <property type="match status" value="1"/>
</dbReference>
<dbReference type="PANTHER" id="PTHR21256:SF2">
    <property type="entry name" value="HISTIDINE BIOSYNTHESIS TRIFUNCTIONAL PROTEIN"/>
    <property type="match status" value="1"/>
</dbReference>
<comment type="similarity">
    <text evidence="2">Belongs to the histidinol dehydrogenase family.</text>
</comment>
<dbReference type="GO" id="GO:0000105">
    <property type="term" value="P:L-histidine biosynthetic process"/>
    <property type="evidence" value="ECO:0007669"/>
    <property type="project" value="TreeGrafter"/>
</dbReference>
<dbReference type="FunFam" id="3.40.50.1980:FF:000026">
    <property type="entry name" value="Histidinol dehydrogenase"/>
    <property type="match status" value="1"/>
</dbReference>
<feature type="non-terminal residue" evidence="6">
    <location>
        <position position="265"/>
    </location>
</feature>
<evidence type="ECO:0000256" key="3">
    <source>
        <dbReference type="ARBA" id="ARBA00022723"/>
    </source>
</evidence>
<dbReference type="SUPFAM" id="SSF53720">
    <property type="entry name" value="ALDH-like"/>
    <property type="match status" value="1"/>
</dbReference>
<dbReference type="CDD" id="cd06572">
    <property type="entry name" value="Histidinol_dh"/>
    <property type="match status" value="1"/>
</dbReference>
<proteinExistence type="inferred from homology"/>
<accession>X1LB79</accession>
<organism evidence="6">
    <name type="scientific">marine sediment metagenome</name>
    <dbReference type="NCBI Taxonomy" id="412755"/>
    <lineage>
        <taxon>unclassified sequences</taxon>
        <taxon>metagenomes</taxon>
        <taxon>ecological metagenomes</taxon>
    </lineage>
</organism>
<dbReference type="GO" id="GO:0051287">
    <property type="term" value="F:NAD binding"/>
    <property type="evidence" value="ECO:0007669"/>
    <property type="project" value="InterPro"/>
</dbReference>
<reference evidence="6" key="1">
    <citation type="journal article" date="2014" name="Front. Microbiol.">
        <title>High frequency of phylogenetically diverse reductive dehalogenase-homologous genes in deep subseafloor sedimentary metagenomes.</title>
        <authorList>
            <person name="Kawai M."/>
            <person name="Futagami T."/>
            <person name="Toyoda A."/>
            <person name="Takaki Y."/>
            <person name="Nishi S."/>
            <person name="Hori S."/>
            <person name="Arai W."/>
            <person name="Tsubouchi T."/>
            <person name="Morono Y."/>
            <person name="Uchiyama I."/>
            <person name="Ito T."/>
            <person name="Fujiyama A."/>
            <person name="Inagaki F."/>
            <person name="Takami H."/>
        </authorList>
    </citation>
    <scope>NUCLEOTIDE SEQUENCE</scope>
    <source>
        <strain evidence="6">Expedition CK06-06</strain>
    </source>
</reference>
<evidence type="ECO:0000256" key="1">
    <source>
        <dbReference type="ARBA" id="ARBA00001947"/>
    </source>
</evidence>
<dbReference type="Gene3D" id="3.40.50.1980">
    <property type="entry name" value="Nitrogenase molybdenum iron protein domain"/>
    <property type="match status" value="1"/>
</dbReference>
<evidence type="ECO:0000256" key="5">
    <source>
        <dbReference type="ARBA" id="ARBA00023002"/>
    </source>
</evidence>
<dbReference type="InterPro" id="IPR012131">
    <property type="entry name" value="Hstdl_DH"/>
</dbReference>
<comment type="caution">
    <text evidence="6">The sequence shown here is derived from an EMBL/GenBank/DDBJ whole genome shotgun (WGS) entry which is preliminary data.</text>
</comment>